<dbReference type="Proteomes" id="UP000245884">
    <property type="component" value="Unassembled WGS sequence"/>
</dbReference>
<dbReference type="RefSeq" id="XP_025359527.1">
    <property type="nucleotide sequence ID" value="XM_025509922.1"/>
</dbReference>
<dbReference type="GeneID" id="37031745"/>
<protein>
    <recommendedName>
        <fullName evidence="4">Acid protease</fullName>
    </recommendedName>
</protein>
<feature type="region of interest" description="Disordered" evidence="1">
    <location>
        <begin position="338"/>
        <end position="360"/>
    </location>
</feature>
<evidence type="ECO:0000256" key="1">
    <source>
        <dbReference type="SAM" id="MobiDB-lite"/>
    </source>
</evidence>
<accession>A0A316UP20</accession>
<dbReference type="EMBL" id="KZ819678">
    <property type="protein sequence ID" value="PWN24915.1"/>
    <property type="molecule type" value="Genomic_DNA"/>
</dbReference>
<name>A0A316UP20_9BASI</name>
<organism evidence="2 3">
    <name type="scientific">Jaminaea rosea</name>
    <dbReference type="NCBI Taxonomy" id="1569628"/>
    <lineage>
        <taxon>Eukaryota</taxon>
        <taxon>Fungi</taxon>
        <taxon>Dikarya</taxon>
        <taxon>Basidiomycota</taxon>
        <taxon>Ustilaginomycotina</taxon>
        <taxon>Exobasidiomycetes</taxon>
        <taxon>Microstromatales</taxon>
        <taxon>Microstromatales incertae sedis</taxon>
        <taxon>Jaminaea</taxon>
    </lineage>
</organism>
<evidence type="ECO:0008006" key="4">
    <source>
        <dbReference type="Google" id="ProtNLM"/>
    </source>
</evidence>
<gene>
    <name evidence="2" type="ORF">BDZ90DRAFT_88595</name>
</gene>
<evidence type="ECO:0000313" key="3">
    <source>
        <dbReference type="Proteomes" id="UP000245884"/>
    </source>
</evidence>
<keyword evidence="3" id="KW-1185">Reference proteome</keyword>
<reference evidence="2 3" key="1">
    <citation type="journal article" date="2018" name="Mol. Biol. Evol.">
        <title>Broad Genomic Sampling Reveals a Smut Pathogenic Ancestry of the Fungal Clade Ustilaginomycotina.</title>
        <authorList>
            <person name="Kijpornyongpan T."/>
            <person name="Mondo S.J."/>
            <person name="Barry K."/>
            <person name="Sandor L."/>
            <person name="Lee J."/>
            <person name="Lipzen A."/>
            <person name="Pangilinan J."/>
            <person name="LaButti K."/>
            <person name="Hainaut M."/>
            <person name="Henrissat B."/>
            <person name="Grigoriev I.V."/>
            <person name="Spatafora J.W."/>
            <person name="Aime M.C."/>
        </authorList>
    </citation>
    <scope>NUCLEOTIDE SEQUENCE [LARGE SCALE GENOMIC DNA]</scope>
    <source>
        <strain evidence="2 3">MCA 5214</strain>
    </source>
</reference>
<sequence length="360" mass="38350">MRYFGLPLPLLSSLPTPHCLLDPKQPRSPTLNMLTVAPSLCALVYGALLAAASTGITYPLVKQRIPSALAERAGSGASLTIDPPQYAYTTDIGIGKATYKVVVATGTPQTTLGKSANYRGGKDTGRKGKGALSGGLNYTVNVYEDTIAVGGISAMAAVGATDQMEVILNDRGTATHPVGIFGLAPDSPLGFSAIDQSLKPFVSTSNTAFAIDLAANTLSFGDSFSPGFWLPLPTKGNVWNVDGTMDGIYNFEAAAIESASDTISVDLAVSATASICRGTTADLLFRAHPVGKEDLCRQEAQRDDEDDQPRPSTRRRRRLRAWWSFLYAWFRRRQDHALRGQGDGSPRGEPVLVRRTGNAA</sequence>
<evidence type="ECO:0000313" key="2">
    <source>
        <dbReference type="EMBL" id="PWN24915.1"/>
    </source>
</evidence>
<dbReference type="AlphaFoldDB" id="A0A316UP20"/>
<proteinExistence type="predicted"/>